<gene>
    <name evidence="1" type="ORF">pdam_00013297</name>
</gene>
<dbReference type="Proteomes" id="UP000275408">
    <property type="component" value="Unassembled WGS sequence"/>
</dbReference>
<reference evidence="1 2" key="1">
    <citation type="journal article" date="2018" name="Sci. Rep.">
        <title>Comparative analysis of the Pocillopora damicornis genome highlights role of immune system in coral evolution.</title>
        <authorList>
            <person name="Cunning R."/>
            <person name="Bay R.A."/>
            <person name="Gillette P."/>
            <person name="Baker A.C."/>
            <person name="Traylor-Knowles N."/>
        </authorList>
    </citation>
    <scope>NUCLEOTIDE SEQUENCE [LARGE SCALE GENOMIC DNA]</scope>
    <source>
        <strain evidence="1">RSMAS</strain>
        <tissue evidence="1">Whole animal</tissue>
    </source>
</reference>
<evidence type="ECO:0000313" key="1">
    <source>
        <dbReference type="EMBL" id="RMX53444.1"/>
    </source>
</evidence>
<keyword evidence="2" id="KW-1185">Reference proteome</keyword>
<evidence type="ECO:0000313" key="2">
    <source>
        <dbReference type="Proteomes" id="UP000275408"/>
    </source>
</evidence>
<proteinExistence type="predicted"/>
<comment type="caution">
    <text evidence="1">The sequence shown here is derived from an EMBL/GenBank/DDBJ whole genome shotgun (WGS) entry which is preliminary data.</text>
</comment>
<protein>
    <submittedName>
        <fullName evidence="1">Uncharacterized protein</fullName>
    </submittedName>
</protein>
<dbReference type="EMBL" id="RCHS01001430">
    <property type="protein sequence ID" value="RMX53444.1"/>
    <property type="molecule type" value="Genomic_DNA"/>
</dbReference>
<dbReference type="OrthoDB" id="5967397at2759"/>
<accession>A0A3M6UIS7</accession>
<organism evidence="1 2">
    <name type="scientific">Pocillopora damicornis</name>
    <name type="common">Cauliflower coral</name>
    <name type="synonym">Millepora damicornis</name>
    <dbReference type="NCBI Taxonomy" id="46731"/>
    <lineage>
        <taxon>Eukaryota</taxon>
        <taxon>Metazoa</taxon>
        <taxon>Cnidaria</taxon>
        <taxon>Anthozoa</taxon>
        <taxon>Hexacorallia</taxon>
        <taxon>Scleractinia</taxon>
        <taxon>Astrocoeniina</taxon>
        <taxon>Pocilloporidae</taxon>
        <taxon>Pocillopora</taxon>
    </lineage>
</organism>
<sequence>MHIRRKSATNQTWENVFHFQRGDCFEGRSKINEKTDRIHKTSKPHAVTNCKEDVWKRIRKSVSRVFCKNCKTDGKTAPYTSLPRLDCLSLSENELKKGQRKLRFCLKRTEQEEHVFNYERCEESDEEDCDSIVVPRRESWEKRRMGICKEIERNTAVAFRSRSTSLLELRKTLVVNNRVILVDDRKNAEHTVFDLPVQGII</sequence>
<dbReference type="AlphaFoldDB" id="A0A3M6UIS7"/>
<name>A0A3M6UIS7_POCDA</name>